<sequence>MLSASRTFESRRRGVVQFHEHCPQRPYVELTVPDDAQTVTAASFTTVSRDQGWADSKIQSYTWWEVALRRPKGMKSDLGSIQIQHNRVANPELFEATTRWDAQSPDLGYTVWLRSLRPGDVIQLVSKAVYPGWVNIVQEATIKIEYLPVVDDAATVPQPPPAHSIPPSYYRPLEHMDQEIRLLVVKPGRYDEAVHACFAHTSLSGNPSSQQIQFDALSYCWGDSPERVNIALDTNTMGTVPLNISGTVARAIRRLRSPDTPLRIWIDAICINQTDMDERSQQVRIMGTIYSRAPGPQQQGRRNGPGCA</sequence>
<feature type="domain" description="Heterokaryon incompatibility" evidence="1">
    <location>
        <begin position="214"/>
        <end position="293"/>
    </location>
</feature>
<name>A0AAN6PUX4_9PEZI</name>
<keyword evidence="3" id="KW-1185">Reference proteome</keyword>
<evidence type="ECO:0000259" key="1">
    <source>
        <dbReference type="Pfam" id="PF06985"/>
    </source>
</evidence>
<dbReference type="PANTHER" id="PTHR24148">
    <property type="entry name" value="ANKYRIN REPEAT DOMAIN-CONTAINING PROTEIN 39 HOMOLOG-RELATED"/>
    <property type="match status" value="1"/>
</dbReference>
<dbReference type="EMBL" id="MU863659">
    <property type="protein sequence ID" value="KAK4098417.1"/>
    <property type="molecule type" value="Genomic_DNA"/>
</dbReference>
<organism evidence="2 3">
    <name type="scientific">Parathielavia hyrcaniae</name>
    <dbReference type="NCBI Taxonomy" id="113614"/>
    <lineage>
        <taxon>Eukaryota</taxon>
        <taxon>Fungi</taxon>
        <taxon>Dikarya</taxon>
        <taxon>Ascomycota</taxon>
        <taxon>Pezizomycotina</taxon>
        <taxon>Sordariomycetes</taxon>
        <taxon>Sordariomycetidae</taxon>
        <taxon>Sordariales</taxon>
        <taxon>Chaetomiaceae</taxon>
        <taxon>Parathielavia</taxon>
    </lineage>
</organism>
<evidence type="ECO:0000313" key="3">
    <source>
        <dbReference type="Proteomes" id="UP001305647"/>
    </source>
</evidence>
<dbReference type="InterPro" id="IPR052895">
    <property type="entry name" value="HetReg/Transcr_Mod"/>
</dbReference>
<dbReference type="Proteomes" id="UP001305647">
    <property type="component" value="Unassembled WGS sequence"/>
</dbReference>
<dbReference type="InterPro" id="IPR010730">
    <property type="entry name" value="HET"/>
</dbReference>
<gene>
    <name evidence="2" type="ORF">N658DRAFT_499478</name>
</gene>
<dbReference type="Pfam" id="PF06985">
    <property type="entry name" value="HET"/>
    <property type="match status" value="1"/>
</dbReference>
<dbReference type="AlphaFoldDB" id="A0AAN6PUX4"/>
<dbReference type="PANTHER" id="PTHR24148:SF73">
    <property type="entry name" value="HET DOMAIN PROTEIN (AFU_ORTHOLOGUE AFUA_8G01020)"/>
    <property type="match status" value="1"/>
</dbReference>
<comment type="caution">
    <text evidence="2">The sequence shown here is derived from an EMBL/GenBank/DDBJ whole genome shotgun (WGS) entry which is preliminary data.</text>
</comment>
<reference evidence="2" key="1">
    <citation type="journal article" date="2023" name="Mol. Phylogenet. Evol.">
        <title>Genome-scale phylogeny and comparative genomics of the fungal order Sordariales.</title>
        <authorList>
            <person name="Hensen N."/>
            <person name="Bonometti L."/>
            <person name="Westerberg I."/>
            <person name="Brannstrom I.O."/>
            <person name="Guillou S."/>
            <person name="Cros-Aarteil S."/>
            <person name="Calhoun S."/>
            <person name="Haridas S."/>
            <person name="Kuo A."/>
            <person name="Mondo S."/>
            <person name="Pangilinan J."/>
            <person name="Riley R."/>
            <person name="LaButti K."/>
            <person name="Andreopoulos B."/>
            <person name="Lipzen A."/>
            <person name="Chen C."/>
            <person name="Yan M."/>
            <person name="Daum C."/>
            <person name="Ng V."/>
            <person name="Clum A."/>
            <person name="Steindorff A."/>
            <person name="Ohm R.A."/>
            <person name="Martin F."/>
            <person name="Silar P."/>
            <person name="Natvig D.O."/>
            <person name="Lalanne C."/>
            <person name="Gautier V."/>
            <person name="Ament-Velasquez S.L."/>
            <person name="Kruys A."/>
            <person name="Hutchinson M.I."/>
            <person name="Powell A.J."/>
            <person name="Barry K."/>
            <person name="Miller A.N."/>
            <person name="Grigoriev I.V."/>
            <person name="Debuchy R."/>
            <person name="Gladieux P."/>
            <person name="Hiltunen Thoren M."/>
            <person name="Johannesson H."/>
        </authorList>
    </citation>
    <scope>NUCLEOTIDE SEQUENCE</scope>
    <source>
        <strain evidence="2">CBS 757.83</strain>
    </source>
</reference>
<protein>
    <submittedName>
        <fullName evidence="2">HET-domain-containing protein</fullName>
    </submittedName>
</protein>
<proteinExistence type="predicted"/>
<reference evidence="2" key="2">
    <citation type="submission" date="2023-05" db="EMBL/GenBank/DDBJ databases">
        <authorList>
            <consortium name="Lawrence Berkeley National Laboratory"/>
            <person name="Steindorff A."/>
            <person name="Hensen N."/>
            <person name="Bonometti L."/>
            <person name="Westerberg I."/>
            <person name="Brannstrom I.O."/>
            <person name="Guillou S."/>
            <person name="Cros-Aarteil S."/>
            <person name="Calhoun S."/>
            <person name="Haridas S."/>
            <person name="Kuo A."/>
            <person name="Mondo S."/>
            <person name="Pangilinan J."/>
            <person name="Riley R."/>
            <person name="Labutti K."/>
            <person name="Andreopoulos B."/>
            <person name="Lipzen A."/>
            <person name="Chen C."/>
            <person name="Yanf M."/>
            <person name="Daum C."/>
            <person name="Ng V."/>
            <person name="Clum A."/>
            <person name="Ohm R."/>
            <person name="Martin F."/>
            <person name="Silar P."/>
            <person name="Natvig D."/>
            <person name="Lalanne C."/>
            <person name="Gautier V."/>
            <person name="Ament-Velasquez S.L."/>
            <person name="Kruys A."/>
            <person name="Hutchinson M.I."/>
            <person name="Powell A.J."/>
            <person name="Barry K."/>
            <person name="Miller A.N."/>
            <person name="Grigoriev I.V."/>
            <person name="Debuchy R."/>
            <person name="Gladieux P."/>
            <person name="Thoren M.H."/>
            <person name="Johannesson H."/>
        </authorList>
    </citation>
    <scope>NUCLEOTIDE SEQUENCE</scope>
    <source>
        <strain evidence="2">CBS 757.83</strain>
    </source>
</reference>
<accession>A0AAN6PUX4</accession>
<evidence type="ECO:0000313" key="2">
    <source>
        <dbReference type="EMBL" id="KAK4098417.1"/>
    </source>
</evidence>